<keyword evidence="1" id="KW-0472">Membrane</keyword>
<evidence type="ECO:0000313" key="2">
    <source>
        <dbReference type="EMBL" id="BBK23300.1"/>
    </source>
</evidence>
<accession>A0A6N4TJT6</accession>
<gene>
    <name evidence="2" type="ORF">Aargi30884_22030</name>
</gene>
<keyword evidence="1" id="KW-0812">Transmembrane</keyword>
<evidence type="ECO:0000313" key="3">
    <source>
        <dbReference type="Proteomes" id="UP000464754"/>
    </source>
</evidence>
<feature type="transmembrane region" description="Helical" evidence="1">
    <location>
        <begin position="163"/>
        <end position="185"/>
    </location>
</feature>
<protein>
    <submittedName>
        <fullName evidence="2">Uncharacterized protein</fullName>
    </submittedName>
</protein>
<dbReference type="AlphaFoldDB" id="A0A6N4TJT6"/>
<feature type="transmembrane region" description="Helical" evidence="1">
    <location>
        <begin position="55"/>
        <end position="79"/>
    </location>
</feature>
<dbReference type="KEGG" id="aarg:Aargi30884_22030"/>
<dbReference type="EMBL" id="AP019695">
    <property type="protein sequence ID" value="BBK23300.1"/>
    <property type="molecule type" value="Genomic_DNA"/>
</dbReference>
<keyword evidence="1" id="KW-1133">Transmembrane helix</keyword>
<feature type="transmembrane region" description="Helical" evidence="1">
    <location>
        <begin position="192"/>
        <end position="208"/>
    </location>
</feature>
<feature type="transmembrane region" description="Helical" evidence="1">
    <location>
        <begin position="91"/>
        <end position="111"/>
    </location>
</feature>
<sequence>MMKLCFQQFTFLLRKVGWKALLLLAFLWIFYSSSDFMIQWNGEYIDIVVSDNKALYYWFICIFIIGAVSILLLYSIYRYKTRWMLIQGNRLAYIWADVLFLMVVFILWYVMFMRVYYSYSIQGLALNEHVEKAERIAQAVQMFYLYLPKLPLMGQLFPYTIKNIMRCFLFILFISSCIEYVVLVLIKEKKKLLEIIYLVIVFVLSWYILMNIGFLGQIAFYIGFFIVNILRSKKTWMKKKMGG</sequence>
<organism evidence="2 3">
    <name type="scientific">Amedibacterium intestinale</name>
    <dbReference type="NCBI Taxonomy" id="2583452"/>
    <lineage>
        <taxon>Bacteria</taxon>
        <taxon>Bacillati</taxon>
        <taxon>Bacillota</taxon>
        <taxon>Erysipelotrichia</taxon>
        <taxon>Erysipelotrichales</taxon>
        <taxon>Erysipelotrichaceae</taxon>
        <taxon>Amedibacterium</taxon>
    </lineage>
</organism>
<proteinExistence type="predicted"/>
<reference evidence="3" key="1">
    <citation type="submission" date="2019-05" db="EMBL/GenBank/DDBJ databases">
        <title>Complete genome sequencing of Absiella argi strain JCM 30884.</title>
        <authorList>
            <person name="Sakamoto M."/>
            <person name="Murakami T."/>
            <person name="Mori H."/>
        </authorList>
    </citation>
    <scope>NUCLEOTIDE SEQUENCE [LARGE SCALE GENOMIC DNA]</scope>
    <source>
        <strain evidence="3">JCM 30884</strain>
    </source>
</reference>
<dbReference type="Proteomes" id="UP000464754">
    <property type="component" value="Chromosome"/>
</dbReference>
<name>A0A6N4TJT6_9FIRM</name>
<keyword evidence="3" id="KW-1185">Reference proteome</keyword>
<evidence type="ECO:0000256" key="1">
    <source>
        <dbReference type="SAM" id="Phobius"/>
    </source>
</evidence>
<dbReference type="RefSeq" id="WP_118277165.1">
    <property type="nucleotide sequence ID" value="NZ_AP019695.1"/>
</dbReference>
<feature type="transmembrane region" description="Helical" evidence="1">
    <location>
        <begin position="214"/>
        <end position="231"/>
    </location>
</feature>